<feature type="compositionally biased region" description="Polar residues" evidence="2">
    <location>
        <begin position="45"/>
        <end position="54"/>
    </location>
</feature>
<keyword evidence="1" id="KW-0175">Coiled coil</keyword>
<feature type="compositionally biased region" description="Polar residues" evidence="2">
    <location>
        <begin position="85"/>
        <end position="101"/>
    </location>
</feature>
<dbReference type="AlphaFoldDB" id="A0A6L2KBX5"/>
<reference evidence="3" key="1">
    <citation type="journal article" date="2019" name="Sci. Rep.">
        <title>Draft genome of Tanacetum cinerariifolium, the natural source of mosquito coil.</title>
        <authorList>
            <person name="Yamashiro T."/>
            <person name="Shiraishi A."/>
            <person name="Satake H."/>
            <person name="Nakayama K."/>
        </authorList>
    </citation>
    <scope>NUCLEOTIDE SEQUENCE</scope>
</reference>
<feature type="coiled-coil region" evidence="1">
    <location>
        <begin position="297"/>
        <end position="325"/>
    </location>
</feature>
<evidence type="ECO:0000256" key="2">
    <source>
        <dbReference type="SAM" id="MobiDB-lite"/>
    </source>
</evidence>
<sequence length="400" mass="45356">MLVQNPMGKGSALLIDPQHIPIILESSSSQPQKTQKHRNPKRKNTQVPQPSGSTEHVADETVYKELDDILVSAATTSFRLEAEQDSGNVDKTQSKVTPNEASSPGTTPGGGNTLQSNEDILKVNELMKLCTNLHSRVLALEKTKTTQALENDSLKRRVKNLKKKQRSRTHKLKILYKVGLTAKVDSSKDEPSLGEDASKQERKINDIDADEDTTLVNDQDVEMFYVTDLHDEEVFVEKEVTDKEVSAAGEINAASIVTTISDAAIITNEEDKGKRIMVEEPMKPKKKEQIRLDEEAALKLQTEFKEKQRHAREKEQQELTDAKKATLFMQFLEKRRKFFAAKVAKEKRNKPPTQAQQRKIMCTYLKNMEGKKLKNLKNKSFDSIQKMFDRAFNRVNTFVD</sequence>
<feature type="compositionally biased region" description="Basic residues" evidence="2">
    <location>
        <begin position="34"/>
        <end position="44"/>
    </location>
</feature>
<evidence type="ECO:0000313" key="3">
    <source>
        <dbReference type="EMBL" id="GEU46217.1"/>
    </source>
</evidence>
<gene>
    <name evidence="3" type="ORF">Tci_018195</name>
</gene>
<protein>
    <submittedName>
        <fullName evidence="3">Uncharacterized protein</fullName>
    </submittedName>
</protein>
<accession>A0A6L2KBX5</accession>
<feature type="region of interest" description="Disordered" evidence="2">
    <location>
        <begin position="82"/>
        <end position="116"/>
    </location>
</feature>
<feature type="region of interest" description="Disordered" evidence="2">
    <location>
        <begin position="23"/>
        <end position="60"/>
    </location>
</feature>
<evidence type="ECO:0000256" key="1">
    <source>
        <dbReference type="SAM" id="Coils"/>
    </source>
</evidence>
<comment type="caution">
    <text evidence="3">The sequence shown here is derived from an EMBL/GenBank/DDBJ whole genome shotgun (WGS) entry which is preliminary data.</text>
</comment>
<organism evidence="3">
    <name type="scientific">Tanacetum cinerariifolium</name>
    <name type="common">Dalmatian daisy</name>
    <name type="synonym">Chrysanthemum cinerariifolium</name>
    <dbReference type="NCBI Taxonomy" id="118510"/>
    <lineage>
        <taxon>Eukaryota</taxon>
        <taxon>Viridiplantae</taxon>
        <taxon>Streptophyta</taxon>
        <taxon>Embryophyta</taxon>
        <taxon>Tracheophyta</taxon>
        <taxon>Spermatophyta</taxon>
        <taxon>Magnoliopsida</taxon>
        <taxon>eudicotyledons</taxon>
        <taxon>Gunneridae</taxon>
        <taxon>Pentapetalae</taxon>
        <taxon>asterids</taxon>
        <taxon>campanulids</taxon>
        <taxon>Asterales</taxon>
        <taxon>Asteraceae</taxon>
        <taxon>Asteroideae</taxon>
        <taxon>Anthemideae</taxon>
        <taxon>Anthemidinae</taxon>
        <taxon>Tanacetum</taxon>
    </lineage>
</organism>
<proteinExistence type="predicted"/>
<name>A0A6L2KBX5_TANCI</name>
<dbReference type="EMBL" id="BKCJ010002095">
    <property type="protein sequence ID" value="GEU46217.1"/>
    <property type="molecule type" value="Genomic_DNA"/>
</dbReference>